<evidence type="ECO:0000313" key="3">
    <source>
        <dbReference type="Proteomes" id="UP001189429"/>
    </source>
</evidence>
<reference evidence="2" key="1">
    <citation type="submission" date="2023-10" db="EMBL/GenBank/DDBJ databases">
        <authorList>
            <person name="Chen Y."/>
            <person name="Shah S."/>
            <person name="Dougan E. K."/>
            <person name="Thang M."/>
            <person name="Chan C."/>
        </authorList>
    </citation>
    <scope>NUCLEOTIDE SEQUENCE [LARGE SCALE GENOMIC DNA]</scope>
</reference>
<dbReference type="Proteomes" id="UP001189429">
    <property type="component" value="Unassembled WGS sequence"/>
</dbReference>
<keyword evidence="3" id="KW-1185">Reference proteome</keyword>
<comment type="caution">
    <text evidence="2">The sequence shown here is derived from an EMBL/GenBank/DDBJ whole genome shotgun (WGS) entry which is preliminary data.</text>
</comment>
<feature type="non-terminal residue" evidence="2">
    <location>
        <position position="1"/>
    </location>
</feature>
<feature type="compositionally biased region" description="Basic residues" evidence="1">
    <location>
        <begin position="62"/>
        <end position="90"/>
    </location>
</feature>
<feature type="region of interest" description="Disordered" evidence="1">
    <location>
        <begin position="1"/>
        <end position="106"/>
    </location>
</feature>
<feature type="non-terminal residue" evidence="2">
    <location>
        <position position="200"/>
    </location>
</feature>
<name>A0ABN9UI42_9DINO</name>
<protein>
    <submittedName>
        <fullName evidence="2">Uncharacterized protein</fullName>
    </submittedName>
</protein>
<evidence type="ECO:0000313" key="2">
    <source>
        <dbReference type="EMBL" id="CAK0858663.1"/>
    </source>
</evidence>
<gene>
    <name evidence="2" type="ORF">PCOR1329_LOCUS48284</name>
</gene>
<organism evidence="2 3">
    <name type="scientific">Prorocentrum cordatum</name>
    <dbReference type="NCBI Taxonomy" id="2364126"/>
    <lineage>
        <taxon>Eukaryota</taxon>
        <taxon>Sar</taxon>
        <taxon>Alveolata</taxon>
        <taxon>Dinophyceae</taxon>
        <taxon>Prorocentrales</taxon>
        <taxon>Prorocentraceae</taxon>
        <taxon>Prorocentrum</taxon>
    </lineage>
</organism>
<dbReference type="EMBL" id="CAUYUJ010015831">
    <property type="protein sequence ID" value="CAK0858663.1"/>
    <property type="molecule type" value="Genomic_DNA"/>
</dbReference>
<feature type="compositionally biased region" description="Low complexity" evidence="1">
    <location>
        <begin position="47"/>
        <end position="61"/>
    </location>
</feature>
<sequence length="200" mass="21697">QAAAARAPRRARGAPGAGGNGSGRRGGLRRPGRPGAGRGWRRRACPGRRCCPQRAGPGRLGPRPRRLRRHRGGGRGGRRRGPGRRPRRRRGAGEPAGPPRYEVGQLLELRCGEASRRGERDKHARYPGERLTPFVFEAGGRLGAETRVWLKAEVRRLPDAEQARELARAHRALTCGLQGELARSCAPPRACAENVPPPAP</sequence>
<feature type="compositionally biased region" description="Gly residues" evidence="1">
    <location>
        <begin position="15"/>
        <end position="25"/>
    </location>
</feature>
<accession>A0ABN9UI42</accession>
<proteinExistence type="predicted"/>
<evidence type="ECO:0000256" key="1">
    <source>
        <dbReference type="SAM" id="MobiDB-lite"/>
    </source>
</evidence>